<evidence type="ECO:0000313" key="1">
    <source>
        <dbReference type="EMBL" id="KAI3687903.1"/>
    </source>
</evidence>
<gene>
    <name evidence="1" type="ORF">L1987_81606</name>
</gene>
<reference evidence="2" key="1">
    <citation type="journal article" date="2022" name="Mol. Ecol. Resour.">
        <title>The genomes of chicory, endive, great burdock and yacon provide insights into Asteraceae palaeo-polyploidization history and plant inulin production.</title>
        <authorList>
            <person name="Fan W."/>
            <person name="Wang S."/>
            <person name="Wang H."/>
            <person name="Wang A."/>
            <person name="Jiang F."/>
            <person name="Liu H."/>
            <person name="Zhao H."/>
            <person name="Xu D."/>
            <person name="Zhang Y."/>
        </authorList>
    </citation>
    <scope>NUCLEOTIDE SEQUENCE [LARGE SCALE GENOMIC DNA]</scope>
    <source>
        <strain evidence="2">cv. Yunnan</strain>
    </source>
</reference>
<evidence type="ECO:0000313" key="2">
    <source>
        <dbReference type="Proteomes" id="UP001056120"/>
    </source>
</evidence>
<protein>
    <submittedName>
        <fullName evidence="1">Uncharacterized protein</fullName>
    </submittedName>
</protein>
<reference evidence="1 2" key="2">
    <citation type="journal article" date="2022" name="Mol. Ecol. Resour.">
        <title>The genomes of chicory, endive, great burdock and yacon provide insights into Asteraceae paleo-polyploidization history and plant inulin production.</title>
        <authorList>
            <person name="Fan W."/>
            <person name="Wang S."/>
            <person name="Wang H."/>
            <person name="Wang A."/>
            <person name="Jiang F."/>
            <person name="Liu H."/>
            <person name="Zhao H."/>
            <person name="Xu D."/>
            <person name="Zhang Y."/>
        </authorList>
    </citation>
    <scope>NUCLEOTIDE SEQUENCE [LARGE SCALE GENOMIC DNA]</scope>
    <source>
        <strain evidence="2">cv. Yunnan</strain>
        <tissue evidence="1">Leaves</tissue>
    </source>
</reference>
<keyword evidence="2" id="KW-1185">Reference proteome</keyword>
<organism evidence="1 2">
    <name type="scientific">Smallanthus sonchifolius</name>
    <dbReference type="NCBI Taxonomy" id="185202"/>
    <lineage>
        <taxon>Eukaryota</taxon>
        <taxon>Viridiplantae</taxon>
        <taxon>Streptophyta</taxon>
        <taxon>Embryophyta</taxon>
        <taxon>Tracheophyta</taxon>
        <taxon>Spermatophyta</taxon>
        <taxon>Magnoliopsida</taxon>
        <taxon>eudicotyledons</taxon>
        <taxon>Gunneridae</taxon>
        <taxon>Pentapetalae</taxon>
        <taxon>asterids</taxon>
        <taxon>campanulids</taxon>
        <taxon>Asterales</taxon>
        <taxon>Asteraceae</taxon>
        <taxon>Asteroideae</taxon>
        <taxon>Heliantheae alliance</taxon>
        <taxon>Millerieae</taxon>
        <taxon>Smallanthus</taxon>
    </lineage>
</organism>
<proteinExistence type="predicted"/>
<name>A0ACB8YS01_9ASTR</name>
<comment type="caution">
    <text evidence="1">The sequence shown here is derived from an EMBL/GenBank/DDBJ whole genome shotgun (WGS) entry which is preliminary data.</text>
</comment>
<accession>A0ACB8YS01</accession>
<sequence>MEKNMMRKKDEYDDDQRQYLCISKYDKIINQFDELINMVDMVTKVPKRRRGSSSNSRSKRSVKVPDGGGKEKSYTSGIEGSTVSSTCGGDNRTGGGILVQIITNHLLGLNSTHHKD</sequence>
<dbReference type="EMBL" id="CM042044">
    <property type="protein sequence ID" value="KAI3687903.1"/>
    <property type="molecule type" value="Genomic_DNA"/>
</dbReference>
<dbReference type="Proteomes" id="UP001056120">
    <property type="component" value="Linkage Group LG27"/>
</dbReference>